<comment type="caution">
    <text evidence="2">The sequence shown here is derived from an EMBL/GenBank/DDBJ whole genome shotgun (WGS) entry which is preliminary data.</text>
</comment>
<keyword evidence="3" id="KW-1185">Reference proteome</keyword>
<dbReference type="Proteomes" id="UP000266861">
    <property type="component" value="Unassembled WGS sequence"/>
</dbReference>
<evidence type="ECO:0000313" key="3">
    <source>
        <dbReference type="Proteomes" id="UP000266861"/>
    </source>
</evidence>
<organism evidence="2 3">
    <name type="scientific">Diversispora epigaea</name>
    <dbReference type="NCBI Taxonomy" id="1348612"/>
    <lineage>
        <taxon>Eukaryota</taxon>
        <taxon>Fungi</taxon>
        <taxon>Fungi incertae sedis</taxon>
        <taxon>Mucoromycota</taxon>
        <taxon>Glomeromycotina</taxon>
        <taxon>Glomeromycetes</taxon>
        <taxon>Diversisporales</taxon>
        <taxon>Diversisporaceae</taxon>
        <taxon>Diversispora</taxon>
    </lineage>
</organism>
<feature type="compositionally biased region" description="Basic and acidic residues" evidence="1">
    <location>
        <begin position="139"/>
        <end position="152"/>
    </location>
</feature>
<protein>
    <recommendedName>
        <fullName evidence="4">C2H2-type domain-containing protein</fullName>
    </recommendedName>
</protein>
<reference evidence="2 3" key="1">
    <citation type="submission" date="2018-08" db="EMBL/GenBank/DDBJ databases">
        <title>Genome and evolution of the arbuscular mycorrhizal fungus Diversispora epigaea (formerly Glomus versiforme) and its bacterial endosymbionts.</title>
        <authorList>
            <person name="Sun X."/>
            <person name="Fei Z."/>
            <person name="Harrison M."/>
        </authorList>
    </citation>
    <scope>NUCLEOTIDE SEQUENCE [LARGE SCALE GENOMIC DNA]</scope>
    <source>
        <strain evidence="2 3">IT104</strain>
    </source>
</reference>
<accession>A0A397IX23</accession>
<proteinExistence type="predicted"/>
<dbReference type="EMBL" id="PQFF01000134">
    <property type="protein sequence ID" value="RHZ79597.1"/>
    <property type="molecule type" value="Genomic_DNA"/>
</dbReference>
<name>A0A397IX23_9GLOM</name>
<evidence type="ECO:0000256" key="1">
    <source>
        <dbReference type="SAM" id="MobiDB-lite"/>
    </source>
</evidence>
<dbReference type="InterPro" id="IPR041078">
    <property type="entry name" value="Plavaka"/>
</dbReference>
<evidence type="ECO:0008006" key="4">
    <source>
        <dbReference type="Google" id="ProtNLM"/>
    </source>
</evidence>
<feature type="compositionally biased region" description="Basic and acidic residues" evidence="1">
    <location>
        <begin position="110"/>
        <end position="126"/>
    </location>
</feature>
<feature type="region of interest" description="Disordered" evidence="1">
    <location>
        <begin position="106"/>
        <end position="176"/>
    </location>
</feature>
<feature type="compositionally biased region" description="Acidic residues" evidence="1">
    <location>
        <begin position="153"/>
        <end position="168"/>
    </location>
</feature>
<gene>
    <name evidence="2" type="ORF">Glove_143g48</name>
</gene>
<dbReference type="AlphaFoldDB" id="A0A397IX23"/>
<sequence>MAFACPFCNRVLSNRSAYSQHVKRCSENYASSSSEEIFIQNESDIIMSEQEDNSKDNQNNKIIYISDDESRSSPRSNRINDIIQNEIDERPQNIDSLTFEEHASIQYEEPASREPEFETEESKFESDETESESDETESESDKTEFESDKTDNESDESEESESAEEETETIPKFPNNTYSDLMTLIIQHNLNNKAGNAIIRFFIKHSNLPTSPLPKNIEQGRKLMDRMKLINLLNKEKSNNNRNYNEQYTANWWAKTEKTIPLGSHLLSIILYSDASTTDTLGKNTLHSIFITLGNIITWRRNKPDVKQLLAYLPIIKAKDDTQKKSEEHKNIVRRTFHKSLKFLLSPLYNEDNGIELELNNRILWCIPRISMIISDWPEACTFSLTYKSTQSNQPCHFCLVSKENLSNINLNSNQIEPRSHKNMKLHYKNNTEKNVSIEKVRNFFWNVPDINIYAATVPDRMHHLDLGLFHYQLSFTKALILEQCGKSFIDKMNNRIKLIPHYQDLKSFSNGFLHLTLLTASEYRSLMKIMIFIVDNLYQDSKRPNFIKNNKITEIYLKWNKMYLLSRKENYEKSDITRLQESINEWAKLFIELFEEYSSSKLQFPKLHSWVFHICSSIREFGAINGYTTETYESLHKDYVKKPYKLTNKKEIEKQIMKIIRRKAIIIESSSKEIPKTPIALKYSKKLYEFCIQNVEIYIQTRMNDPDLEKEMKLGFEKFLKCLDAYLDFYDKKLSEHEEIDIKFRIYSGVTLKYGAKMRANNKCHKRPIFSNIAVEMNPDEIFEYTSDNGVCFAQVFLITEIIMNYEEPMHLALVQWYDFKSSVNPYLYECPLLEKTNIFNLIEIEAINDIIHIIPRFNTDNEFLVNKFLF</sequence>
<evidence type="ECO:0000313" key="2">
    <source>
        <dbReference type="EMBL" id="RHZ79597.1"/>
    </source>
</evidence>
<feature type="compositionally biased region" description="Acidic residues" evidence="1">
    <location>
        <begin position="127"/>
        <end position="138"/>
    </location>
</feature>
<dbReference type="Pfam" id="PF18759">
    <property type="entry name" value="Plavaka"/>
    <property type="match status" value="1"/>
</dbReference>